<evidence type="ECO:0000256" key="3">
    <source>
        <dbReference type="ARBA" id="ARBA00022723"/>
    </source>
</evidence>
<reference evidence="5 6" key="1">
    <citation type="submission" date="2019-04" db="EMBL/GenBank/DDBJ databases">
        <title>A pseudo-fructophilic Leuconostoc citreum strain F192-5 isolated from peel of satsuma mandarin: the first report for isolation and characterization of strain-dependent fructophilic-like characteristics.</title>
        <authorList>
            <person name="Maeno S."/>
            <person name="Tanizawa Y."/>
            <person name="Kajikawa A."/>
            <person name="Kanesaki Y."/>
            <person name="Kubota E."/>
            <person name="Arita M."/>
            <person name="Leon D."/>
            <person name="Endo A."/>
        </authorList>
    </citation>
    <scope>NUCLEOTIDE SEQUENCE [LARGE SCALE GENOMIC DNA]</scope>
    <source>
        <strain evidence="5 6">F192-5</strain>
    </source>
</reference>
<keyword evidence="2" id="KW-0813">Transport</keyword>
<dbReference type="Gene3D" id="3.40.50.1980">
    <property type="entry name" value="Nitrogenase molybdenum iron protein domain"/>
    <property type="match status" value="2"/>
</dbReference>
<dbReference type="PANTHER" id="PTHR42953:SF1">
    <property type="entry name" value="METAL-BINDING PROTEIN HI_0362-RELATED"/>
    <property type="match status" value="1"/>
</dbReference>
<dbReference type="InterPro" id="IPR006127">
    <property type="entry name" value="ZnuA-like"/>
</dbReference>
<dbReference type="GO" id="GO:0030313">
    <property type="term" value="C:cell envelope"/>
    <property type="evidence" value="ECO:0007669"/>
    <property type="project" value="UniProtKB-SubCell"/>
</dbReference>
<dbReference type="Proteomes" id="UP000323274">
    <property type="component" value="Unassembled WGS sequence"/>
</dbReference>
<evidence type="ECO:0000256" key="1">
    <source>
        <dbReference type="ARBA" id="ARBA00004196"/>
    </source>
</evidence>
<dbReference type="PANTHER" id="PTHR42953">
    <property type="entry name" value="HIGH-AFFINITY ZINC UPTAKE SYSTEM PROTEIN ZNUA-RELATED"/>
    <property type="match status" value="1"/>
</dbReference>
<organism evidence="5 6">
    <name type="scientific">Leuconostoc citreum</name>
    <dbReference type="NCBI Taxonomy" id="33964"/>
    <lineage>
        <taxon>Bacteria</taxon>
        <taxon>Bacillati</taxon>
        <taxon>Bacillota</taxon>
        <taxon>Bacilli</taxon>
        <taxon>Lactobacillales</taxon>
        <taxon>Lactobacillaceae</taxon>
        <taxon>Leuconostoc</taxon>
    </lineage>
</organism>
<sequence length="295" mass="32196">MKKIIAIMAVIIIAIVGFAAFKGQATKKETNQITIVASTDFYAELAQTIVGNHGKATAIIKDANVSPEDYEPTTAVAKKVNGTDIAIANGLGYDAWLNKLAKSARQTQLVRVGEDVLHEKSGANPHLWNNPDTMIKTANYLANDLSKRDPKNKSEYQANAKKYISSLAPVTTLITELKKEAKGQSVAQSEPVFEYMLTALGYKVMDTDFSEAIEEGNDPSPATLTSLKSAITNHQIAFFVNNKQTTSPTVSNMLNLAKENNIPIVNVTETIPNGEHYVSWKVAELKEIQKITQAK</sequence>
<dbReference type="AlphaFoldDB" id="A0A5A5TZZ2"/>
<keyword evidence="4" id="KW-0732">Signal</keyword>
<evidence type="ECO:0000313" key="5">
    <source>
        <dbReference type="EMBL" id="GDZ84257.1"/>
    </source>
</evidence>
<evidence type="ECO:0000256" key="2">
    <source>
        <dbReference type="ARBA" id="ARBA00022448"/>
    </source>
</evidence>
<comment type="caution">
    <text evidence="5">The sequence shown here is derived from an EMBL/GenBank/DDBJ whole genome shotgun (WGS) entry which is preliminary data.</text>
</comment>
<gene>
    <name evidence="5" type="ORF">LCIT_14990</name>
</gene>
<name>A0A5A5TZZ2_LEUCI</name>
<evidence type="ECO:0000256" key="4">
    <source>
        <dbReference type="ARBA" id="ARBA00022729"/>
    </source>
</evidence>
<dbReference type="EMBL" id="BJJW01000009">
    <property type="protein sequence ID" value="GDZ84257.1"/>
    <property type="molecule type" value="Genomic_DNA"/>
</dbReference>
<dbReference type="CDD" id="cd01020">
    <property type="entry name" value="TroA_b"/>
    <property type="match status" value="1"/>
</dbReference>
<accession>A0A5A5TZZ2</accession>
<dbReference type="Pfam" id="PF01297">
    <property type="entry name" value="ZnuA"/>
    <property type="match status" value="1"/>
</dbReference>
<dbReference type="RefSeq" id="WP_149334602.1">
    <property type="nucleotide sequence ID" value="NZ_BJJW01000009.1"/>
</dbReference>
<dbReference type="InterPro" id="IPR050492">
    <property type="entry name" value="Bact_metal-bind_prot9"/>
</dbReference>
<comment type="subcellular location">
    <subcellularLocation>
        <location evidence="1">Cell envelope</location>
    </subcellularLocation>
</comment>
<keyword evidence="3" id="KW-0479">Metal-binding</keyword>
<proteinExistence type="predicted"/>
<dbReference type="SUPFAM" id="SSF53807">
    <property type="entry name" value="Helical backbone' metal receptor"/>
    <property type="match status" value="1"/>
</dbReference>
<dbReference type="GO" id="GO:0046872">
    <property type="term" value="F:metal ion binding"/>
    <property type="evidence" value="ECO:0007669"/>
    <property type="project" value="UniProtKB-KW"/>
</dbReference>
<dbReference type="GO" id="GO:0030001">
    <property type="term" value="P:metal ion transport"/>
    <property type="evidence" value="ECO:0007669"/>
    <property type="project" value="InterPro"/>
</dbReference>
<protein>
    <submittedName>
        <fullName evidence="5">ABC transporter substrate-binding protein</fullName>
    </submittedName>
</protein>
<evidence type="ECO:0000313" key="6">
    <source>
        <dbReference type="Proteomes" id="UP000323274"/>
    </source>
</evidence>